<organism evidence="9 10">
    <name type="scientific">Plantactinospora mayteni</name>
    <dbReference type="NCBI Taxonomy" id="566021"/>
    <lineage>
        <taxon>Bacteria</taxon>
        <taxon>Bacillati</taxon>
        <taxon>Actinomycetota</taxon>
        <taxon>Actinomycetes</taxon>
        <taxon>Micromonosporales</taxon>
        <taxon>Micromonosporaceae</taxon>
        <taxon>Plantactinospora</taxon>
    </lineage>
</organism>
<evidence type="ECO:0000259" key="7">
    <source>
        <dbReference type="PROSITE" id="PS51898"/>
    </source>
</evidence>
<sequence>MAAGRRHFGSIRKRESGRYQVRYPGPDGRQRNAPDTFARKRDADQYLSMIEAQMMRGEWIDPERAKVTLGDYAERWIAQRPNLRPRTVALYRWLLGKHIAPYLGDTELGRLDTPLIREWRADLLGNGVSESMAAKAYRLLRAVLMTAVNEDELLRKNPCRIPGADQEKAPERPVLTMAQALKLADLMEERHRALVLVTTFACLRWGEVSALQRQDIDADAGLIRIRQAYTEVRGIGLVLGPPKSRAGVRTVSVPAAVLPALRDHLAAFVDDNPNALAFTGPNGRPIWRGNLNKLIGWSAAVGKLGVPGLHFHDLRHTGNTLAARTGASTRELMARMGHDSPQAAMIYQHATAEADRAIAQAVNTAMKAERKKANKAAASEAPTKSKAKGSKPKKSDAPKKGDGSRKAGKGKRRGDDPDDGMAGAVARRR</sequence>
<dbReference type="Pfam" id="PF26003">
    <property type="entry name" value="Integrase_N_phage"/>
    <property type="match status" value="1"/>
</dbReference>
<keyword evidence="3 5" id="KW-0238">DNA-binding</keyword>
<dbReference type="Gene3D" id="1.10.150.130">
    <property type="match status" value="1"/>
</dbReference>
<dbReference type="PANTHER" id="PTHR30349:SF64">
    <property type="entry name" value="PROPHAGE INTEGRASE INTD-RELATED"/>
    <property type="match status" value="1"/>
</dbReference>
<keyword evidence="10" id="KW-1185">Reference proteome</keyword>
<evidence type="ECO:0000256" key="1">
    <source>
        <dbReference type="ARBA" id="ARBA00008857"/>
    </source>
</evidence>
<feature type="domain" description="Core-binding (CB)" evidence="8">
    <location>
        <begin position="67"/>
        <end position="148"/>
    </location>
</feature>
<comment type="similarity">
    <text evidence="1">Belongs to the 'phage' integrase family.</text>
</comment>
<dbReference type="EMBL" id="BONX01000032">
    <property type="protein sequence ID" value="GIG98164.1"/>
    <property type="molecule type" value="Genomic_DNA"/>
</dbReference>
<dbReference type="InterPro" id="IPR010998">
    <property type="entry name" value="Integrase_recombinase_N"/>
</dbReference>
<evidence type="ECO:0000256" key="6">
    <source>
        <dbReference type="SAM" id="MobiDB-lite"/>
    </source>
</evidence>
<dbReference type="Pfam" id="PF00589">
    <property type="entry name" value="Phage_integrase"/>
    <property type="match status" value="1"/>
</dbReference>
<dbReference type="Proteomes" id="UP000621500">
    <property type="component" value="Unassembled WGS sequence"/>
</dbReference>
<dbReference type="PROSITE" id="PS51898">
    <property type="entry name" value="TYR_RECOMBINASE"/>
    <property type="match status" value="1"/>
</dbReference>
<feature type="compositionally biased region" description="Basic and acidic residues" evidence="6">
    <location>
        <begin position="393"/>
        <end position="405"/>
    </location>
</feature>
<proteinExistence type="inferred from homology"/>
<keyword evidence="4" id="KW-0233">DNA recombination</keyword>
<dbReference type="Gene3D" id="1.10.443.10">
    <property type="entry name" value="Intergrase catalytic core"/>
    <property type="match status" value="1"/>
</dbReference>
<evidence type="ECO:0000313" key="9">
    <source>
        <dbReference type="EMBL" id="GIG98164.1"/>
    </source>
</evidence>
<dbReference type="InterPro" id="IPR058717">
    <property type="entry name" value="Phage_L5_Integrase_N"/>
</dbReference>
<accession>A0ABQ4EU72</accession>
<evidence type="ECO:0000313" key="10">
    <source>
        <dbReference type="Proteomes" id="UP000621500"/>
    </source>
</evidence>
<evidence type="ECO:0000256" key="3">
    <source>
        <dbReference type="ARBA" id="ARBA00023125"/>
    </source>
</evidence>
<gene>
    <name evidence="9" type="ORF">Pma05_47370</name>
</gene>
<dbReference type="InterPro" id="IPR011010">
    <property type="entry name" value="DNA_brk_join_enz"/>
</dbReference>
<dbReference type="PROSITE" id="PS51900">
    <property type="entry name" value="CB"/>
    <property type="match status" value="1"/>
</dbReference>
<protein>
    <submittedName>
        <fullName evidence="9">Prophage phiRv2 integrase</fullName>
    </submittedName>
</protein>
<dbReference type="InterPro" id="IPR013762">
    <property type="entry name" value="Integrase-like_cat_sf"/>
</dbReference>
<dbReference type="PANTHER" id="PTHR30349">
    <property type="entry name" value="PHAGE INTEGRASE-RELATED"/>
    <property type="match status" value="1"/>
</dbReference>
<dbReference type="InterPro" id="IPR002104">
    <property type="entry name" value="Integrase_catalytic"/>
</dbReference>
<evidence type="ECO:0000256" key="5">
    <source>
        <dbReference type="PROSITE-ProRule" id="PRU01248"/>
    </source>
</evidence>
<evidence type="ECO:0000256" key="4">
    <source>
        <dbReference type="ARBA" id="ARBA00023172"/>
    </source>
</evidence>
<keyword evidence="2" id="KW-0229">DNA integration</keyword>
<dbReference type="SUPFAM" id="SSF56349">
    <property type="entry name" value="DNA breaking-rejoining enzymes"/>
    <property type="match status" value="1"/>
</dbReference>
<feature type="domain" description="Tyr recombinase" evidence="7">
    <location>
        <begin position="170"/>
        <end position="360"/>
    </location>
</feature>
<dbReference type="InterPro" id="IPR050090">
    <property type="entry name" value="Tyrosine_recombinase_XerCD"/>
</dbReference>
<comment type="caution">
    <text evidence="9">The sequence shown here is derived from an EMBL/GenBank/DDBJ whole genome shotgun (WGS) entry which is preliminary data.</text>
</comment>
<dbReference type="RefSeq" id="WP_203859625.1">
    <property type="nucleotide sequence ID" value="NZ_BAAAZQ010000010.1"/>
</dbReference>
<dbReference type="Pfam" id="PF14659">
    <property type="entry name" value="Phage_int_SAM_3"/>
    <property type="match status" value="1"/>
</dbReference>
<dbReference type="CDD" id="cd01189">
    <property type="entry name" value="INT_ICEBs1_C_like"/>
    <property type="match status" value="1"/>
</dbReference>
<reference evidence="9 10" key="1">
    <citation type="submission" date="2021-01" db="EMBL/GenBank/DDBJ databases">
        <title>Whole genome shotgun sequence of Plantactinospora mayteni NBRC 109088.</title>
        <authorList>
            <person name="Komaki H."/>
            <person name="Tamura T."/>
        </authorList>
    </citation>
    <scope>NUCLEOTIDE SEQUENCE [LARGE SCALE GENOMIC DNA]</scope>
    <source>
        <strain evidence="9 10">NBRC 109088</strain>
    </source>
</reference>
<name>A0ABQ4EU72_9ACTN</name>
<dbReference type="InterPro" id="IPR004107">
    <property type="entry name" value="Integrase_SAM-like_N"/>
</dbReference>
<dbReference type="InterPro" id="IPR044068">
    <property type="entry name" value="CB"/>
</dbReference>
<feature type="compositionally biased region" description="Low complexity" evidence="6">
    <location>
        <begin position="375"/>
        <end position="384"/>
    </location>
</feature>
<evidence type="ECO:0000256" key="2">
    <source>
        <dbReference type="ARBA" id="ARBA00022908"/>
    </source>
</evidence>
<feature type="region of interest" description="Disordered" evidence="6">
    <location>
        <begin position="365"/>
        <end position="429"/>
    </location>
</feature>
<evidence type="ECO:0000259" key="8">
    <source>
        <dbReference type="PROSITE" id="PS51900"/>
    </source>
</evidence>